<dbReference type="Proteomes" id="UP000237347">
    <property type="component" value="Unassembled WGS sequence"/>
</dbReference>
<proteinExistence type="predicted"/>
<comment type="caution">
    <text evidence="1">The sequence shown here is derived from an EMBL/GenBank/DDBJ whole genome shotgun (WGS) entry which is preliminary data.</text>
</comment>
<sequence>MGSCSKYGIMMEKLHMKKSLRSHRTLTLDIALEQKLHRLEAKDPTFDMSFKNEKAVLIEWSQFMK</sequence>
<organism evidence="1 2">
    <name type="scientific">Quercus suber</name>
    <name type="common">Cork oak</name>
    <dbReference type="NCBI Taxonomy" id="58331"/>
    <lineage>
        <taxon>Eukaryota</taxon>
        <taxon>Viridiplantae</taxon>
        <taxon>Streptophyta</taxon>
        <taxon>Embryophyta</taxon>
        <taxon>Tracheophyta</taxon>
        <taxon>Spermatophyta</taxon>
        <taxon>Magnoliopsida</taxon>
        <taxon>eudicotyledons</taxon>
        <taxon>Gunneridae</taxon>
        <taxon>Pentapetalae</taxon>
        <taxon>rosids</taxon>
        <taxon>fabids</taxon>
        <taxon>Fagales</taxon>
        <taxon>Fagaceae</taxon>
        <taxon>Quercus</taxon>
    </lineage>
</organism>
<keyword evidence="2" id="KW-1185">Reference proteome</keyword>
<protein>
    <submittedName>
        <fullName evidence="1">Uncharacterized protein</fullName>
    </submittedName>
</protein>
<evidence type="ECO:0000313" key="2">
    <source>
        <dbReference type="Proteomes" id="UP000237347"/>
    </source>
</evidence>
<gene>
    <name evidence="1" type="ORF">CFP56_009580</name>
</gene>
<dbReference type="EMBL" id="PKMF04000016">
    <property type="protein sequence ID" value="KAK7858974.1"/>
    <property type="molecule type" value="Genomic_DNA"/>
</dbReference>
<evidence type="ECO:0000313" key="1">
    <source>
        <dbReference type="EMBL" id="KAK7858974.1"/>
    </source>
</evidence>
<reference evidence="1 2" key="1">
    <citation type="journal article" date="2018" name="Sci. Data">
        <title>The draft genome sequence of cork oak.</title>
        <authorList>
            <person name="Ramos A.M."/>
            <person name="Usie A."/>
            <person name="Barbosa P."/>
            <person name="Barros P.M."/>
            <person name="Capote T."/>
            <person name="Chaves I."/>
            <person name="Simoes F."/>
            <person name="Abreu I."/>
            <person name="Carrasquinho I."/>
            <person name="Faro C."/>
            <person name="Guimaraes J.B."/>
            <person name="Mendonca D."/>
            <person name="Nobrega F."/>
            <person name="Rodrigues L."/>
            <person name="Saibo N.J.M."/>
            <person name="Varela M.C."/>
            <person name="Egas C."/>
            <person name="Matos J."/>
            <person name="Miguel C.M."/>
            <person name="Oliveira M.M."/>
            <person name="Ricardo C.P."/>
            <person name="Goncalves S."/>
        </authorList>
    </citation>
    <scope>NUCLEOTIDE SEQUENCE [LARGE SCALE GENOMIC DNA]</scope>
    <source>
        <strain evidence="2">cv. HL8</strain>
    </source>
</reference>
<accession>A0AAW0M7B3</accession>
<dbReference type="AlphaFoldDB" id="A0AAW0M7B3"/>
<name>A0AAW0M7B3_QUESU</name>